<organism evidence="1 2">
    <name type="scientific">Cajanus cajan</name>
    <name type="common">Pigeon pea</name>
    <name type="synonym">Cajanus indicus</name>
    <dbReference type="NCBI Taxonomy" id="3821"/>
    <lineage>
        <taxon>Eukaryota</taxon>
        <taxon>Viridiplantae</taxon>
        <taxon>Streptophyta</taxon>
        <taxon>Embryophyta</taxon>
        <taxon>Tracheophyta</taxon>
        <taxon>Spermatophyta</taxon>
        <taxon>Magnoliopsida</taxon>
        <taxon>eudicotyledons</taxon>
        <taxon>Gunneridae</taxon>
        <taxon>Pentapetalae</taxon>
        <taxon>rosids</taxon>
        <taxon>fabids</taxon>
        <taxon>Fabales</taxon>
        <taxon>Fabaceae</taxon>
        <taxon>Papilionoideae</taxon>
        <taxon>50 kb inversion clade</taxon>
        <taxon>NPAAA clade</taxon>
        <taxon>indigoferoid/millettioid clade</taxon>
        <taxon>Phaseoleae</taxon>
        <taxon>Cajanus</taxon>
    </lineage>
</organism>
<dbReference type="EMBL" id="CM003606">
    <property type="protein sequence ID" value="KYP68901.1"/>
    <property type="molecule type" value="Genomic_DNA"/>
</dbReference>
<name>A0A151TPE2_CAJCA</name>
<dbReference type="Gramene" id="C.cajan_21899.t">
    <property type="protein sequence ID" value="C.cajan_21899.t.cds1"/>
    <property type="gene ID" value="C.cajan_21899"/>
</dbReference>
<gene>
    <name evidence="1" type="ORF">KK1_022550</name>
</gene>
<evidence type="ECO:0000313" key="1">
    <source>
        <dbReference type="EMBL" id="KYP68901.1"/>
    </source>
</evidence>
<protein>
    <recommendedName>
        <fullName evidence="3">Retrovirus-related Pol polyprotein from transposon TNT 1-94</fullName>
    </recommendedName>
</protein>
<evidence type="ECO:0000313" key="2">
    <source>
        <dbReference type="Proteomes" id="UP000075243"/>
    </source>
</evidence>
<keyword evidence="2" id="KW-1185">Reference proteome</keyword>
<proteinExistence type="predicted"/>
<dbReference type="Proteomes" id="UP000075243">
    <property type="component" value="Chromosome 4"/>
</dbReference>
<dbReference type="AlphaFoldDB" id="A0A151TPE2"/>
<dbReference type="PANTHER" id="PTHR11439">
    <property type="entry name" value="GAG-POL-RELATED RETROTRANSPOSON"/>
    <property type="match status" value="1"/>
</dbReference>
<reference evidence="1 2" key="1">
    <citation type="journal article" date="2012" name="Nat. Biotechnol.">
        <title>Draft genome sequence of pigeonpea (Cajanus cajan), an orphan legume crop of resource-poor farmers.</title>
        <authorList>
            <person name="Varshney R.K."/>
            <person name="Chen W."/>
            <person name="Li Y."/>
            <person name="Bharti A.K."/>
            <person name="Saxena R.K."/>
            <person name="Schlueter J.A."/>
            <person name="Donoghue M.T."/>
            <person name="Azam S."/>
            <person name="Fan G."/>
            <person name="Whaley A.M."/>
            <person name="Farmer A.D."/>
            <person name="Sheridan J."/>
            <person name="Iwata A."/>
            <person name="Tuteja R."/>
            <person name="Penmetsa R.V."/>
            <person name="Wu W."/>
            <person name="Upadhyaya H.D."/>
            <person name="Yang S.P."/>
            <person name="Shah T."/>
            <person name="Saxena K.B."/>
            <person name="Michael T."/>
            <person name="McCombie W.R."/>
            <person name="Yang B."/>
            <person name="Zhang G."/>
            <person name="Yang H."/>
            <person name="Wang J."/>
            <person name="Spillane C."/>
            <person name="Cook D.R."/>
            <person name="May G.D."/>
            <person name="Xu X."/>
            <person name="Jackson S.A."/>
        </authorList>
    </citation>
    <scope>NUCLEOTIDE SEQUENCE [LARGE SCALE GENOMIC DNA]</scope>
    <source>
        <strain evidence="2">cv. Asha</strain>
    </source>
</reference>
<sequence length="56" mass="6133">MSASRSSHFSAILQILCYIKGTIFHGLHFSANSSLVLSRYSDADWAGNPTDCRSVL</sequence>
<evidence type="ECO:0008006" key="3">
    <source>
        <dbReference type="Google" id="ProtNLM"/>
    </source>
</evidence>
<dbReference type="PANTHER" id="PTHR11439:SF461">
    <property type="entry name" value="OS10G0432200 PROTEIN"/>
    <property type="match status" value="1"/>
</dbReference>
<accession>A0A151TPE2</accession>